<reference evidence="3" key="1">
    <citation type="journal article" date="2019" name="Int. J. Syst. Evol. Microbiol.">
        <title>The Global Catalogue of Microorganisms (GCM) 10K type strain sequencing project: providing services to taxonomists for standard genome sequencing and annotation.</title>
        <authorList>
            <consortium name="The Broad Institute Genomics Platform"/>
            <consortium name="The Broad Institute Genome Sequencing Center for Infectious Disease"/>
            <person name="Wu L."/>
            <person name="Ma J."/>
        </authorList>
    </citation>
    <scope>NUCLEOTIDE SEQUENCE [LARGE SCALE GENOMIC DNA]</scope>
    <source>
        <strain evidence="3">CGMCC 4.7020</strain>
    </source>
</reference>
<name>A0ABW3XV65_9ACTN</name>
<dbReference type="Pfam" id="PF01323">
    <property type="entry name" value="DSBA"/>
    <property type="match status" value="1"/>
</dbReference>
<evidence type="ECO:0000313" key="3">
    <source>
        <dbReference type="Proteomes" id="UP001597058"/>
    </source>
</evidence>
<dbReference type="Gene3D" id="3.40.30.10">
    <property type="entry name" value="Glutaredoxin"/>
    <property type="match status" value="1"/>
</dbReference>
<protein>
    <submittedName>
        <fullName evidence="2">DsbA family oxidoreductase</fullName>
    </submittedName>
</protein>
<dbReference type="RefSeq" id="WP_381241989.1">
    <property type="nucleotide sequence ID" value="NZ_JBHSKH010000103.1"/>
</dbReference>
<gene>
    <name evidence="2" type="ORF">ACFQ5X_42935</name>
</gene>
<dbReference type="PANTHER" id="PTHR13887:SF41">
    <property type="entry name" value="THIOREDOXIN SUPERFAMILY PROTEIN"/>
    <property type="match status" value="1"/>
</dbReference>
<dbReference type="SUPFAM" id="SSF52833">
    <property type="entry name" value="Thioredoxin-like"/>
    <property type="match status" value="1"/>
</dbReference>
<dbReference type="Proteomes" id="UP001597058">
    <property type="component" value="Unassembled WGS sequence"/>
</dbReference>
<comment type="caution">
    <text evidence="2">The sequence shown here is derived from an EMBL/GenBank/DDBJ whole genome shotgun (WGS) entry which is preliminary data.</text>
</comment>
<dbReference type="CDD" id="cd03024">
    <property type="entry name" value="DsbA_FrnE"/>
    <property type="match status" value="1"/>
</dbReference>
<accession>A0ABW3XV65</accession>
<evidence type="ECO:0000313" key="2">
    <source>
        <dbReference type="EMBL" id="MFD1312520.1"/>
    </source>
</evidence>
<dbReference type="InterPro" id="IPR001853">
    <property type="entry name" value="DSBA-like_thioredoxin_dom"/>
</dbReference>
<dbReference type="InterPro" id="IPR036249">
    <property type="entry name" value="Thioredoxin-like_sf"/>
</dbReference>
<keyword evidence="3" id="KW-1185">Reference proteome</keyword>
<feature type="domain" description="DSBA-like thioredoxin" evidence="1">
    <location>
        <begin position="3"/>
        <end position="204"/>
    </location>
</feature>
<proteinExistence type="predicted"/>
<evidence type="ECO:0000259" key="1">
    <source>
        <dbReference type="Pfam" id="PF01323"/>
    </source>
</evidence>
<sequence>MRVEIWTDIACPWCYVGRARFGQGLAAFTHRDQVEVVQRSYELNPQAENGAVPIIEAVAAQYGRTREQQVAREEQAADMARSVGLEFRVGGRVFGNTFDVHRLLHFARTRGVQDELTDLAFQVNFAEERSIYDTETLVDLAVAVGLSGTEAREVLGDPDAYAEEVRADERLAAELGAGGVPFFVLDRRYGVSGVQSPEGFTRALEQAWAGRPAAQRS</sequence>
<dbReference type="PANTHER" id="PTHR13887">
    <property type="entry name" value="GLUTATHIONE S-TRANSFERASE KAPPA"/>
    <property type="match status" value="1"/>
</dbReference>
<dbReference type="EMBL" id="JBHTMM010000123">
    <property type="protein sequence ID" value="MFD1312520.1"/>
    <property type="molecule type" value="Genomic_DNA"/>
</dbReference>
<organism evidence="2 3">
    <name type="scientific">Streptomyces kaempferi</name>
    <dbReference type="NCBI Taxonomy" id="333725"/>
    <lineage>
        <taxon>Bacteria</taxon>
        <taxon>Bacillati</taxon>
        <taxon>Actinomycetota</taxon>
        <taxon>Actinomycetes</taxon>
        <taxon>Kitasatosporales</taxon>
        <taxon>Streptomycetaceae</taxon>
        <taxon>Streptomyces</taxon>
    </lineage>
</organism>